<name>A0A830G7Y4_9EURY</name>
<evidence type="ECO:0000256" key="1">
    <source>
        <dbReference type="SAM" id="MobiDB-lite"/>
    </source>
</evidence>
<proteinExistence type="predicted"/>
<dbReference type="AlphaFoldDB" id="A0A830G7Y4"/>
<evidence type="ECO:0000313" key="2">
    <source>
        <dbReference type="EMBL" id="GGN08777.1"/>
    </source>
</evidence>
<keyword evidence="3" id="KW-1185">Reference proteome</keyword>
<feature type="region of interest" description="Disordered" evidence="1">
    <location>
        <begin position="12"/>
        <end position="57"/>
    </location>
</feature>
<gene>
    <name evidence="2" type="ORF">GCM10009021_05270</name>
</gene>
<dbReference type="EMBL" id="BMOQ01000002">
    <property type="protein sequence ID" value="GGN08777.1"/>
    <property type="molecule type" value="Genomic_DNA"/>
</dbReference>
<reference evidence="2 3" key="1">
    <citation type="journal article" date="2019" name="Int. J. Syst. Evol. Microbiol.">
        <title>The Global Catalogue of Microorganisms (GCM) 10K type strain sequencing project: providing services to taxonomists for standard genome sequencing and annotation.</title>
        <authorList>
            <consortium name="The Broad Institute Genomics Platform"/>
            <consortium name="The Broad Institute Genome Sequencing Center for Infectious Disease"/>
            <person name="Wu L."/>
            <person name="Ma J."/>
        </authorList>
    </citation>
    <scope>NUCLEOTIDE SEQUENCE [LARGE SCALE GENOMIC DNA]</scope>
    <source>
        <strain evidence="2 3">JCM 16331</strain>
    </source>
</reference>
<dbReference type="Proteomes" id="UP000608850">
    <property type="component" value="Unassembled WGS sequence"/>
</dbReference>
<sequence length="57" mass="7120">MWWRLGEKSLDIHGDDEYDHDDIHDEYGEYDHDDIHDEHGEYDHDDIHDDDHHHDRR</sequence>
<protein>
    <submittedName>
        <fullName evidence="2">Uncharacterized protein</fullName>
    </submittedName>
</protein>
<accession>A0A830G7Y4</accession>
<evidence type="ECO:0000313" key="3">
    <source>
        <dbReference type="Proteomes" id="UP000608850"/>
    </source>
</evidence>
<comment type="caution">
    <text evidence="2">The sequence shown here is derived from an EMBL/GenBank/DDBJ whole genome shotgun (WGS) entry which is preliminary data.</text>
</comment>
<organism evidence="2 3">
    <name type="scientific">Halarchaeum nitratireducens</name>
    <dbReference type="NCBI Taxonomy" id="489913"/>
    <lineage>
        <taxon>Archaea</taxon>
        <taxon>Methanobacteriati</taxon>
        <taxon>Methanobacteriota</taxon>
        <taxon>Stenosarchaea group</taxon>
        <taxon>Halobacteria</taxon>
        <taxon>Halobacteriales</taxon>
        <taxon>Halobacteriaceae</taxon>
    </lineage>
</organism>